<dbReference type="OMA" id="FHECASI"/>
<evidence type="ECO:0000259" key="3">
    <source>
        <dbReference type="Pfam" id="PF12828"/>
    </source>
</evidence>
<dbReference type="InParanoid" id="A0A066VL14"/>
<evidence type="ECO:0000313" key="5">
    <source>
        <dbReference type="Proteomes" id="UP000027361"/>
    </source>
</evidence>
<dbReference type="Pfam" id="PF12825">
    <property type="entry name" value="DUF3818"/>
    <property type="match status" value="1"/>
</dbReference>
<reference evidence="4 5" key="1">
    <citation type="submission" date="2014-05" db="EMBL/GenBank/DDBJ databases">
        <title>Draft genome sequence of a rare smut relative, Tilletiaria anomala UBC 951.</title>
        <authorList>
            <consortium name="DOE Joint Genome Institute"/>
            <person name="Toome M."/>
            <person name="Kuo A."/>
            <person name="Henrissat B."/>
            <person name="Lipzen A."/>
            <person name="Tritt A."/>
            <person name="Yoshinaga Y."/>
            <person name="Zane M."/>
            <person name="Barry K."/>
            <person name="Grigoriev I.V."/>
            <person name="Spatafora J.W."/>
            <person name="Aimea M.C."/>
        </authorList>
    </citation>
    <scope>NUCLEOTIDE SEQUENCE [LARGE SCALE GENOMIC DNA]</scope>
    <source>
        <strain evidence="4 5">UBC 951</strain>
    </source>
</reference>
<evidence type="ECO:0000259" key="2">
    <source>
        <dbReference type="Pfam" id="PF12825"/>
    </source>
</evidence>
<dbReference type="PANTHER" id="PTHR47185">
    <property type="entry name" value="PX DOMAIN-CONTAINING PROTEIN YPR097W"/>
    <property type="match status" value="1"/>
</dbReference>
<dbReference type="EMBL" id="JMSN01000104">
    <property type="protein sequence ID" value="KDN39449.1"/>
    <property type="molecule type" value="Genomic_DNA"/>
</dbReference>
<name>A0A066VL14_TILAU</name>
<feature type="domain" description="PX-associated" evidence="3">
    <location>
        <begin position="389"/>
        <end position="545"/>
    </location>
</feature>
<feature type="compositionally biased region" description="Polar residues" evidence="1">
    <location>
        <begin position="38"/>
        <end position="47"/>
    </location>
</feature>
<dbReference type="Proteomes" id="UP000027361">
    <property type="component" value="Unassembled WGS sequence"/>
</dbReference>
<evidence type="ECO:0008006" key="6">
    <source>
        <dbReference type="Google" id="ProtNLM"/>
    </source>
</evidence>
<gene>
    <name evidence="4" type="ORF">K437DRAFT_296093</name>
</gene>
<feature type="region of interest" description="Disordered" evidence="1">
    <location>
        <begin position="293"/>
        <end position="326"/>
    </location>
</feature>
<evidence type="ECO:0000313" key="4">
    <source>
        <dbReference type="EMBL" id="KDN39449.1"/>
    </source>
</evidence>
<feature type="region of interest" description="Disordered" evidence="1">
    <location>
        <begin position="555"/>
        <end position="580"/>
    </location>
</feature>
<comment type="caution">
    <text evidence="4">The sequence shown here is derived from an EMBL/GenBank/DDBJ whole genome shotgun (WGS) entry which is preliminary data.</text>
</comment>
<dbReference type="HOGENOM" id="CLU_268747_0_0_1"/>
<dbReference type="Pfam" id="PF12828">
    <property type="entry name" value="PXB"/>
    <property type="match status" value="1"/>
</dbReference>
<sequence length="1220" mass="134477">MLAKVFRKASSATPSAPDPPPPSGRLTRYSERARQLHTAPTSTSGGSRNDDRPSTLGAGAGTGATLAGYAPDDSNSSVTCTQSSTSAQRYKYSYLSQQQQNEGQQPAHTRTHSAANNGTSSPPTTSRVRSYRKPTTATPQGRADDDTSRLPPIPSLSLGHGASDGDTPQEDVFDGRNKDPASTLYRAASNNQLKIMQQQQAHNGSAATPHHPQKSTLQKGKDDAGGLLTGAGTAAVLNNNVFGATNGDGHTMGDRSANANNHANGAGYLDARATIPNGGEKHHKGSAISLVSGISSIDGSGSGSGKRKPVPTYEDEEGKEEGEQYKQQAVERDAGYQAKQPAAAAASVQVVVQRAQQQQQASNRANGIGNGIASVSAEQRTQKATLKIQVTPQQRHYLVKALVALQMANEARDIEKVGALTFYGHPFSAERPKLKRIKKDLENEYTSGGGFEEVADEAYGEDADEDVIRRAEGVQEPVILRHLFHANLLPFPGLDTAPLKYWQARIQVFFDEMAARNFSTSMERGELSKRRFFALAGIRYLSVFFARGVGIRGEGETRGPGVGEPGSEKWGKGKQWGKGTVKRGLDRPVRIDAPLMRQIDDLFHADSEEGHQWRLAGKEAARIRTDWQAFKEHVIEHEDGIEDVHRHLDINNIKNLPTHYRNAEEWARNHAAYIFHTLFVSSPGADGTFKVLKGIVGLFPFWATRQILKYANAQVMIQGILSLLLARPAGSKSLMQRVFSFVIGREISSIEKEYITPLRNAITDDELAKLVEEYVKRGSRPEKRAIRAKTLKSGNDVLTTILLEGNHNRPQQQTQERIMHMQRCFGLSTLRSRLDDAYPDGTPPAQERKAPVAGFGLGSSTTDAEAARQFALLKLLLRECLKKRDREQASAMATGSLIPTIIKDSLENVFYSIIKEIASTADLSARLGDLQAFLEDLIKVKLNTDNSLQEWIALCARHENSLYYFFHECASIAEPFIDWLQLGADYMALSTSDPAHPADRSRKNIEVNVEKMLGDNRLTDDDVRRILREVDNLTQYTLWNKVWYELELRKNFLLARPDAAPVSGLGEKDLPSPTFKKDIEDIDSLLSDLMTKKGVKINDGLCRSEARGTEAAEFPWIWFDEVDPCGQHLMAEEAVADLRYEPRGMSYPPPNLLHTRKVLPIFREILLSEMPDRMRKTPLPPGNARRASKFSTSNKSDKGGADTRSVVSKKSAKSFKIPFL</sequence>
<proteinExistence type="predicted"/>
<dbReference type="GeneID" id="25267302"/>
<dbReference type="RefSeq" id="XP_013241039.1">
    <property type="nucleotide sequence ID" value="XM_013385585.1"/>
</dbReference>
<feature type="compositionally biased region" description="Polar residues" evidence="1">
    <location>
        <begin position="197"/>
        <end position="206"/>
    </location>
</feature>
<feature type="region of interest" description="Disordered" evidence="1">
    <location>
        <begin position="1"/>
        <end position="184"/>
    </location>
</feature>
<evidence type="ECO:0000256" key="1">
    <source>
        <dbReference type="SAM" id="MobiDB-lite"/>
    </source>
</evidence>
<dbReference type="PANTHER" id="PTHR47185:SF1">
    <property type="entry name" value="PX DOMAIN-CONTAINING PROTEIN YPR097W"/>
    <property type="match status" value="1"/>
</dbReference>
<dbReference type="STRING" id="1037660.A0A066VL14"/>
<dbReference type="InterPro" id="IPR024554">
    <property type="entry name" value="LEC1-like_C"/>
</dbReference>
<dbReference type="GO" id="GO:0035091">
    <property type="term" value="F:phosphatidylinositol binding"/>
    <property type="evidence" value="ECO:0007669"/>
    <property type="project" value="TreeGrafter"/>
</dbReference>
<accession>A0A066VL14</accession>
<feature type="region of interest" description="Disordered" evidence="1">
    <location>
        <begin position="1172"/>
        <end position="1220"/>
    </location>
</feature>
<dbReference type="AlphaFoldDB" id="A0A066VL14"/>
<dbReference type="OrthoDB" id="2414662at2759"/>
<feature type="domain" description="PX" evidence="2">
    <location>
        <begin position="651"/>
        <end position="982"/>
    </location>
</feature>
<feature type="compositionally biased region" description="Polar residues" evidence="1">
    <location>
        <begin position="73"/>
        <end position="118"/>
    </location>
</feature>
<organism evidence="4 5">
    <name type="scientific">Tilletiaria anomala (strain ATCC 24038 / CBS 436.72 / UBC 951)</name>
    <dbReference type="NCBI Taxonomy" id="1037660"/>
    <lineage>
        <taxon>Eukaryota</taxon>
        <taxon>Fungi</taxon>
        <taxon>Dikarya</taxon>
        <taxon>Basidiomycota</taxon>
        <taxon>Ustilaginomycotina</taxon>
        <taxon>Exobasidiomycetes</taxon>
        <taxon>Georgefischeriales</taxon>
        <taxon>Tilletiariaceae</taxon>
        <taxon>Tilletiaria</taxon>
    </lineage>
</organism>
<protein>
    <recommendedName>
        <fullName evidence="6">DUF3818 domain-containing protein</fullName>
    </recommendedName>
</protein>
<keyword evidence="5" id="KW-1185">Reference proteome</keyword>
<feature type="region of interest" description="Disordered" evidence="1">
    <location>
        <begin position="197"/>
        <end position="225"/>
    </location>
</feature>
<dbReference type="InterPro" id="IPR047168">
    <property type="entry name" value="LEC1-like"/>
</dbReference>
<dbReference type="InterPro" id="IPR024555">
    <property type="entry name" value="PX-associated"/>
</dbReference>